<dbReference type="CDD" id="cd18888">
    <property type="entry name" value="NUDIX_ADPRase_Nudt5"/>
    <property type="match status" value="1"/>
</dbReference>
<name>A0A8H5NMT2_9HYPO</name>
<evidence type="ECO:0000256" key="8">
    <source>
        <dbReference type="ARBA" id="ARBA00023242"/>
    </source>
</evidence>
<dbReference type="Proteomes" id="UP000544095">
    <property type="component" value="Unassembled WGS sequence"/>
</dbReference>
<comment type="subcellular location">
    <subcellularLocation>
        <location evidence="1">Nucleus</location>
    </subcellularLocation>
</comment>
<keyword evidence="11" id="KW-1185">Reference proteome</keyword>
<keyword evidence="6" id="KW-0238">DNA-binding</keyword>
<keyword evidence="8" id="KW-0539">Nucleus</keyword>
<dbReference type="PROSITE" id="PS51462">
    <property type="entry name" value="NUDIX"/>
    <property type="match status" value="1"/>
</dbReference>
<dbReference type="CDD" id="cd12148">
    <property type="entry name" value="fungal_TF_MHR"/>
    <property type="match status" value="1"/>
</dbReference>
<dbReference type="GO" id="GO:0000981">
    <property type="term" value="F:DNA-binding transcription factor activity, RNA polymerase II-specific"/>
    <property type="evidence" value="ECO:0007669"/>
    <property type="project" value="InterPro"/>
</dbReference>
<evidence type="ECO:0000256" key="1">
    <source>
        <dbReference type="ARBA" id="ARBA00004123"/>
    </source>
</evidence>
<dbReference type="AlphaFoldDB" id="A0A8H5NMT2"/>
<dbReference type="GO" id="GO:0003677">
    <property type="term" value="F:DNA binding"/>
    <property type="evidence" value="ECO:0007669"/>
    <property type="project" value="UniProtKB-KW"/>
</dbReference>
<dbReference type="Pfam" id="PF00293">
    <property type="entry name" value="NUDIX"/>
    <property type="match status" value="1"/>
</dbReference>
<dbReference type="Pfam" id="PF00172">
    <property type="entry name" value="Zn_clus"/>
    <property type="match status" value="1"/>
</dbReference>
<reference evidence="10 11" key="1">
    <citation type="submission" date="2020-05" db="EMBL/GenBank/DDBJ databases">
        <title>Identification and distribution of gene clusters putatively required for synthesis of sphingolipid metabolism inhibitors in phylogenetically diverse species of the filamentous fungus Fusarium.</title>
        <authorList>
            <person name="Kim H.-S."/>
            <person name="Busman M."/>
            <person name="Brown D.W."/>
            <person name="Divon H."/>
            <person name="Uhlig S."/>
            <person name="Proctor R.H."/>
        </authorList>
    </citation>
    <scope>NUCLEOTIDE SEQUENCE [LARGE SCALE GENOMIC DNA]</scope>
    <source>
        <strain evidence="10 11">NRRL 25211</strain>
    </source>
</reference>
<dbReference type="GO" id="GO:0008270">
    <property type="term" value="F:zinc ion binding"/>
    <property type="evidence" value="ECO:0007669"/>
    <property type="project" value="InterPro"/>
</dbReference>
<evidence type="ECO:0000256" key="3">
    <source>
        <dbReference type="ARBA" id="ARBA00022801"/>
    </source>
</evidence>
<dbReference type="GO" id="GO:0016787">
    <property type="term" value="F:hydrolase activity"/>
    <property type="evidence" value="ECO:0007669"/>
    <property type="project" value="UniProtKB-KW"/>
</dbReference>
<gene>
    <name evidence="10" type="ORF">FPANT_13194</name>
</gene>
<dbReference type="Pfam" id="PF04082">
    <property type="entry name" value="Fungal_trans"/>
    <property type="match status" value="1"/>
</dbReference>
<dbReference type="PANTHER" id="PTHR31313">
    <property type="entry name" value="TY1 ENHANCER ACTIVATOR"/>
    <property type="match status" value="1"/>
</dbReference>
<dbReference type="InterPro" id="IPR000086">
    <property type="entry name" value="NUDIX_hydrolase_dom"/>
</dbReference>
<keyword evidence="4" id="KW-0862">Zinc</keyword>
<dbReference type="SUPFAM" id="SSF57701">
    <property type="entry name" value="Zn2/Cys6 DNA-binding domain"/>
    <property type="match status" value="1"/>
</dbReference>
<dbReference type="InterPro" id="IPR036864">
    <property type="entry name" value="Zn2-C6_fun-type_DNA-bd_sf"/>
</dbReference>
<organism evidence="10 11">
    <name type="scientific">Fusarium pseudoanthophilum</name>
    <dbReference type="NCBI Taxonomy" id="48495"/>
    <lineage>
        <taxon>Eukaryota</taxon>
        <taxon>Fungi</taxon>
        <taxon>Dikarya</taxon>
        <taxon>Ascomycota</taxon>
        <taxon>Pezizomycotina</taxon>
        <taxon>Sordariomycetes</taxon>
        <taxon>Hypocreomycetidae</taxon>
        <taxon>Hypocreales</taxon>
        <taxon>Nectriaceae</taxon>
        <taxon>Fusarium</taxon>
        <taxon>Fusarium fujikuroi species complex</taxon>
    </lineage>
</organism>
<dbReference type="Gene3D" id="4.10.240.10">
    <property type="entry name" value="Zn(2)-C6 fungal-type DNA-binding domain"/>
    <property type="match status" value="1"/>
</dbReference>
<dbReference type="PROSITE" id="PS00893">
    <property type="entry name" value="NUDIX_BOX"/>
    <property type="match status" value="1"/>
</dbReference>
<proteinExistence type="predicted"/>
<dbReference type="SUPFAM" id="SSF55811">
    <property type="entry name" value="Nudix"/>
    <property type="match status" value="1"/>
</dbReference>
<evidence type="ECO:0000256" key="4">
    <source>
        <dbReference type="ARBA" id="ARBA00022833"/>
    </source>
</evidence>
<evidence type="ECO:0000256" key="5">
    <source>
        <dbReference type="ARBA" id="ARBA00023015"/>
    </source>
</evidence>
<dbReference type="GO" id="GO:0005634">
    <property type="term" value="C:nucleus"/>
    <property type="evidence" value="ECO:0007669"/>
    <property type="project" value="UniProtKB-SubCell"/>
</dbReference>
<dbReference type="InterPro" id="IPR051615">
    <property type="entry name" value="Transcr_Regulatory_Elem"/>
</dbReference>
<dbReference type="FunFam" id="3.90.79.10:FF:000016">
    <property type="entry name" value="ADP-sugar pyrophosphatase isoform X1"/>
    <property type="match status" value="1"/>
</dbReference>
<dbReference type="Gene3D" id="3.90.79.10">
    <property type="entry name" value="Nucleoside Triphosphate Pyrophosphohydrolase"/>
    <property type="match status" value="1"/>
</dbReference>
<evidence type="ECO:0000256" key="6">
    <source>
        <dbReference type="ARBA" id="ARBA00023125"/>
    </source>
</evidence>
<dbReference type="InterPro" id="IPR001138">
    <property type="entry name" value="Zn2Cys6_DnaBD"/>
</dbReference>
<keyword evidence="5" id="KW-0805">Transcription regulation</keyword>
<protein>
    <submittedName>
        <fullName evidence="10">Nudix hydrolase</fullName>
    </submittedName>
</protein>
<dbReference type="EMBL" id="JAAOAR010000956">
    <property type="protein sequence ID" value="KAF5572302.1"/>
    <property type="molecule type" value="Genomic_DNA"/>
</dbReference>
<dbReference type="InterPro" id="IPR007219">
    <property type="entry name" value="XnlR_reg_dom"/>
</dbReference>
<accession>A0A8H5NMT2</accession>
<evidence type="ECO:0000256" key="7">
    <source>
        <dbReference type="ARBA" id="ARBA00023163"/>
    </source>
</evidence>
<keyword evidence="2" id="KW-0479">Metal-binding</keyword>
<dbReference type="GO" id="GO:0006351">
    <property type="term" value="P:DNA-templated transcription"/>
    <property type="evidence" value="ECO:0007669"/>
    <property type="project" value="InterPro"/>
</dbReference>
<evidence type="ECO:0000313" key="11">
    <source>
        <dbReference type="Proteomes" id="UP000544095"/>
    </source>
</evidence>
<keyword evidence="7" id="KW-0804">Transcription</keyword>
<dbReference type="PANTHER" id="PTHR31313:SF81">
    <property type="entry name" value="TY1 ENHANCER ACTIVATOR"/>
    <property type="match status" value="1"/>
</dbReference>
<comment type="caution">
    <text evidence="10">The sequence shown here is derived from an EMBL/GenBank/DDBJ whole genome shotgun (WGS) entry which is preliminary data.</text>
</comment>
<feature type="domain" description="Nudix hydrolase" evidence="9">
    <location>
        <begin position="54"/>
        <end position="190"/>
    </location>
</feature>
<evidence type="ECO:0000259" key="9">
    <source>
        <dbReference type="PROSITE" id="PS51462"/>
    </source>
</evidence>
<sequence>MSQKRQEPVITKLSDLPVDDAKWITLKKIEYVDQVGKARTWEVATRKTRGKSGVDAVAMGNILLHPSKPASTLLVIQYRPPLDAYTIEWPAGLIDAEETAEEAAVREFKEETGYDCKVLSVSPAQAADPGMTNANMQLAMVEVQLGENDEEPEQRLDDGEHIQREIIPLSELYKRLVEYSKRERTVVAAKLFHFAAGMHFAQTQKRKRKCDGSSPCSSCFKNNIECVYVLERPKRKQKDSELVANLEDQVLSLKDYVRKLEAACGYANLPNFAPSTLDDDLGTSTVPDDSQSSAINDVSSMMWRMNLHGSGETSFVGPSGSFCFPVSGHGIETQSATAEAEESVQVLLDLFRQHINSVHHFVSPQVIDTLKAPESLDGELLQASVLAAASLFADSHGQVYADRAEAIVMRCCRTIPNVVTIQALAILTWRELALENENNAWLYNSMAASLIVHLGLHVSSFENVMQIPVGPPSDIDKCVRVQTFWSVFLMDRISTSMLGRNCMIPWRRVRATPYLKACSNPTTEDTVFDAHCQMWFIHDRYMDKIYSFEFGELEHFERHQLLSEARDHHMNFFRQMGRDLELRKNNMNPKVILLHMVYNMSLLLIHRPYLREPKDSPAHQLSIRTNMTSAHALVRLIRQYDKEAKIENAPFFVIHCVLTAAVSLLLNATSSNATIRSQSVHRFRVCVDALDKMRRWTRARRGLLLLRELANRWKVVSALPMRHSVPLVAPTQETPQTDDSDLDWGMLFANLEEPLNLDTIDLSTPTGEWVFHESD</sequence>
<keyword evidence="3 10" id="KW-0378">Hydrolase</keyword>
<dbReference type="InterPro" id="IPR015797">
    <property type="entry name" value="NUDIX_hydrolase-like_dom_sf"/>
</dbReference>
<evidence type="ECO:0000313" key="10">
    <source>
        <dbReference type="EMBL" id="KAF5572302.1"/>
    </source>
</evidence>
<dbReference type="InterPro" id="IPR020084">
    <property type="entry name" value="NUDIX_hydrolase_CS"/>
</dbReference>
<dbReference type="CDD" id="cd00067">
    <property type="entry name" value="GAL4"/>
    <property type="match status" value="1"/>
</dbReference>
<evidence type="ECO:0000256" key="2">
    <source>
        <dbReference type="ARBA" id="ARBA00022723"/>
    </source>
</evidence>